<sequence>MRAPVQQSKIRIVIISLAIFSKFEGTKMVALEEEIKREEYTRQIKEDKDAAEREREREEEAIDRDREGEKVRERARRSRRATGSSKSKGMEVAGESTGLDRSHGGRRRVDWTGSKSRTCELIPMYVFDAAIGFNVETVQYNNIKFQVWDLGMIQASRCPMSWSRPLSKIDWNTPCLKGELDNCLEEPLNSSLYSLW</sequence>
<accession>A0A4S4DEW8</accession>
<feature type="compositionally biased region" description="Basic and acidic residues" evidence="3">
    <location>
        <begin position="98"/>
        <end position="109"/>
    </location>
</feature>
<dbReference type="InterPro" id="IPR027417">
    <property type="entry name" value="P-loop_NTPase"/>
</dbReference>
<dbReference type="GO" id="GO:0005525">
    <property type="term" value="F:GTP binding"/>
    <property type="evidence" value="ECO:0007669"/>
    <property type="project" value="UniProtKB-KW"/>
</dbReference>
<dbReference type="GO" id="GO:0003924">
    <property type="term" value="F:GTPase activity"/>
    <property type="evidence" value="ECO:0007669"/>
    <property type="project" value="InterPro"/>
</dbReference>
<evidence type="ECO:0000313" key="4">
    <source>
        <dbReference type="EMBL" id="THG00804.1"/>
    </source>
</evidence>
<name>A0A4S4DEW8_CAMSN</name>
<feature type="region of interest" description="Disordered" evidence="3">
    <location>
        <begin position="40"/>
        <end position="109"/>
    </location>
</feature>
<dbReference type="Proteomes" id="UP000306102">
    <property type="component" value="Unassembled WGS sequence"/>
</dbReference>
<evidence type="ECO:0000256" key="1">
    <source>
        <dbReference type="ARBA" id="ARBA00022741"/>
    </source>
</evidence>
<feature type="compositionally biased region" description="Basic and acidic residues" evidence="3">
    <location>
        <begin position="40"/>
        <end position="72"/>
    </location>
</feature>
<gene>
    <name evidence="4" type="ORF">TEA_002784</name>
</gene>
<proteinExistence type="predicted"/>
<evidence type="ECO:0000256" key="2">
    <source>
        <dbReference type="ARBA" id="ARBA00023134"/>
    </source>
</evidence>
<dbReference type="Pfam" id="PF00025">
    <property type="entry name" value="Arf"/>
    <property type="match status" value="1"/>
</dbReference>
<evidence type="ECO:0000313" key="5">
    <source>
        <dbReference type="Proteomes" id="UP000306102"/>
    </source>
</evidence>
<dbReference type="InterPro" id="IPR006689">
    <property type="entry name" value="Small_GTPase_ARF/SAR"/>
</dbReference>
<keyword evidence="2" id="KW-0342">GTP-binding</keyword>
<protein>
    <submittedName>
        <fullName evidence="4">Uncharacterized protein</fullName>
    </submittedName>
</protein>
<dbReference type="EMBL" id="SDRB02011588">
    <property type="protein sequence ID" value="THG00804.1"/>
    <property type="molecule type" value="Genomic_DNA"/>
</dbReference>
<keyword evidence="5" id="KW-1185">Reference proteome</keyword>
<dbReference type="Gene3D" id="3.40.50.300">
    <property type="entry name" value="P-loop containing nucleotide triphosphate hydrolases"/>
    <property type="match status" value="1"/>
</dbReference>
<organism evidence="4 5">
    <name type="scientific">Camellia sinensis var. sinensis</name>
    <name type="common">China tea</name>
    <dbReference type="NCBI Taxonomy" id="542762"/>
    <lineage>
        <taxon>Eukaryota</taxon>
        <taxon>Viridiplantae</taxon>
        <taxon>Streptophyta</taxon>
        <taxon>Embryophyta</taxon>
        <taxon>Tracheophyta</taxon>
        <taxon>Spermatophyta</taxon>
        <taxon>Magnoliopsida</taxon>
        <taxon>eudicotyledons</taxon>
        <taxon>Gunneridae</taxon>
        <taxon>Pentapetalae</taxon>
        <taxon>asterids</taxon>
        <taxon>Ericales</taxon>
        <taxon>Theaceae</taxon>
        <taxon>Camellia</taxon>
    </lineage>
</organism>
<keyword evidence="1" id="KW-0547">Nucleotide-binding</keyword>
<evidence type="ECO:0000256" key="3">
    <source>
        <dbReference type="SAM" id="MobiDB-lite"/>
    </source>
</evidence>
<comment type="caution">
    <text evidence="4">The sequence shown here is derived from an EMBL/GenBank/DDBJ whole genome shotgun (WGS) entry which is preliminary data.</text>
</comment>
<dbReference type="AlphaFoldDB" id="A0A4S4DEW8"/>
<reference evidence="4 5" key="1">
    <citation type="journal article" date="2018" name="Proc. Natl. Acad. Sci. U.S.A.">
        <title>Draft genome sequence of Camellia sinensis var. sinensis provides insights into the evolution of the tea genome and tea quality.</title>
        <authorList>
            <person name="Wei C."/>
            <person name="Yang H."/>
            <person name="Wang S."/>
            <person name="Zhao J."/>
            <person name="Liu C."/>
            <person name="Gao L."/>
            <person name="Xia E."/>
            <person name="Lu Y."/>
            <person name="Tai Y."/>
            <person name="She G."/>
            <person name="Sun J."/>
            <person name="Cao H."/>
            <person name="Tong W."/>
            <person name="Gao Q."/>
            <person name="Li Y."/>
            <person name="Deng W."/>
            <person name="Jiang X."/>
            <person name="Wang W."/>
            <person name="Chen Q."/>
            <person name="Zhang S."/>
            <person name="Li H."/>
            <person name="Wu J."/>
            <person name="Wang P."/>
            <person name="Li P."/>
            <person name="Shi C."/>
            <person name="Zheng F."/>
            <person name="Jian J."/>
            <person name="Huang B."/>
            <person name="Shan D."/>
            <person name="Shi M."/>
            <person name="Fang C."/>
            <person name="Yue Y."/>
            <person name="Li F."/>
            <person name="Li D."/>
            <person name="Wei S."/>
            <person name="Han B."/>
            <person name="Jiang C."/>
            <person name="Yin Y."/>
            <person name="Xia T."/>
            <person name="Zhang Z."/>
            <person name="Bennetzen J.L."/>
            <person name="Zhao S."/>
            <person name="Wan X."/>
        </authorList>
    </citation>
    <scope>NUCLEOTIDE SEQUENCE [LARGE SCALE GENOMIC DNA]</scope>
    <source>
        <strain evidence="5">cv. Shuchazao</strain>
        <tissue evidence="4">Leaf</tissue>
    </source>
</reference>